<dbReference type="GO" id="GO:0016020">
    <property type="term" value="C:membrane"/>
    <property type="evidence" value="ECO:0007669"/>
    <property type="project" value="UniProtKB-SubCell"/>
</dbReference>
<feature type="transmembrane region" description="Helical" evidence="8">
    <location>
        <begin position="198"/>
        <end position="217"/>
    </location>
</feature>
<evidence type="ECO:0000256" key="8">
    <source>
        <dbReference type="SAM" id="Phobius"/>
    </source>
</evidence>
<evidence type="ECO:0000256" key="3">
    <source>
        <dbReference type="ARBA" id="ARBA00022692"/>
    </source>
</evidence>
<dbReference type="STRING" id="436010.A0A166JSZ6"/>
<dbReference type="FunFam" id="1.20.1250.20:FF:000064">
    <property type="entry name" value="MFS allantoate transporter"/>
    <property type="match status" value="1"/>
</dbReference>
<keyword evidence="3 8" id="KW-0812">Transmembrane</keyword>
<feature type="transmembrane region" description="Helical" evidence="8">
    <location>
        <begin position="457"/>
        <end position="478"/>
    </location>
</feature>
<evidence type="ECO:0000256" key="2">
    <source>
        <dbReference type="ARBA" id="ARBA00022448"/>
    </source>
</evidence>
<keyword evidence="10" id="KW-1185">Reference proteome</keyword>
<keyword evidence="2" id="KW-0813">Transport</keyword>
<feature type="transmembrane region" description="Helical" evidence="8">
    <location>
        <begin position="136"/>
        <end position="153"/>
    </location>
</feature>
<gene>
    <name evidence="9" type="ORF">FIBSPDRAFT_931811</name>
</gene>
<evidence type="ECO:0000256" key="1">
    <source>
        <dbReference type="ARBA" id="ARBA00004141"/>
    </source>
</evidence>
<feature type="transmembrane region" description="Helical" evidence="8">
    <location>
        <begin position="391"/>
        <end position="412"/>
    </location>
</feature>
<evidence type="ECO:0000256" key="5">
    <source>
        <dbReference type="ARBA" id="ARBA00023136"/>
    </source>
</evidence>
<dbReference type="OrthoDB" id="6730379at2759"/>
<dbReference type="PANTHER" id="PTHR43791">
    <property type="entry name" value="PERMEASE-RELATED"/>
    <property type="match status" value="1"/>
</dbReference>
<dbReference type="InterPro" id="IPR011701">
    <property type="entry name" value="MFS"/>
</dbReference>
<evidence type="ECO:0000256" key="7">
    <source>
        <dbReference type="SAM" id="MobiDB-lite"/>
    </source>
</evidence>
<evidence type="ECO:0000256" key="4">
    <source>
        <dbReference type="ARBA" id="ARBA00022989"/>
    </source>
</evidence>
<dbReference type="Proteomes" id="UP000076532">
    <property type="component" value="Unassembled WGS sequence"/>
</dbReference>
<comment type="subcellular location">
    <subcellularLocation>
        <location evidence="1">Membrane</location>
        <topology evidence="1">Multi-pass membrane protein</topology>
    </subcellularLocation>
</comment>
<dbReference type="PANTHER" id="PTHR43791:SF63">
    <property type="entry name" value="HIGH AFFINITY CYSTEINE TRANSPORTER"/>
    <property type="match status" value="1"/>
</dbReference>
<name>A0A166JSZ6_9AGAM</name>
<evidence type="ECO:0000313" key="10">
    <source>
        <dbReference type="Proteomes" id="UP000076532"/>
    </source>
</evidence>
<organism evidence="9 10">
    <name type="scientific">Athelia psychrophila</name>
    <dbReference type="NCBI Taxonomy" id="1759441"/>
    <lineage>
        <taxon>Eukaryota</taxon>
        <taxon>Fungi</taxon>
        <taxon>Dikarya</taxon>
        <taxon>Basidiomycota</taxon>
        <taxon>Agaricomycotina</taxon>
        <taxon>Agaricomycetes</taxon>
        <taxon>Agaricomycetidae</taxon>
        <taxon>Atheliales</taxon>
        <taxon>Atheliaceae</taxon>
        <taxon>Athelia</taxon>
    </lineage>
</organism>
<dbReference type="AlphaFoldDB" id="A0A166JSZ6"/>
<feature type="region of interest" description="Disordered" evidence="7">
    <location>
        <begin position="1"/>
        <end position="27"/>
    </location>
</feature>
<dbReference type="Gene3D" id="1.20.1250.20">
    <property type="entry name" value="MFS general substrate transporter like domains"/>
    <property type="match status" value="2"/>
</dbReference>
<keyword evidence="5 8" id="KW-0472">Membrane</keyword>
<protein>
    <submittedName>
        <fullName evidence="9">Membrane transporter</fullName>
    </submittedName>
</protein>
<proteinExistence type="inferred from homology"/>
<accession>A0A166JSZ6</accession>
<dbReference type="GO" id="GO:0022857">
    <property type="term" value="F:transmembrane transporter activity"/>
    <property type="evidence" value="ECO:0007669"/>
    <property type="project" value="InterPro"/>
</dbReference>
<dbReference type="SUPFAM" id="SSF103473">
    <property type="entry name" value="MFS general substrate transporter"/>
    <property type="match status" value="1"/>
</dbReference>
<dbReference type="InterPro" id="IPR036259">
    <property type="entry name" value="MFS_trans_sf"/>
</dbReference>
<evidence type="ECO:0000313" key="9">
    <source>
        <dbReference type="EMBL" id="KZP21183.1"/>
    </source>
</evidence>
<keyword evidence="4 8" id="KW-1133">Transmembrane helix</keyword>
<feature type="transmembrane region" description="Helical" evidence="8">
    <location>
        <begin position="424"/>
        <end position="445"/>
    </location>
</feature>
<feature type="transmembrane region" description="Helical" evidence="8">
    <location>
        <begin position="165"/>
        <end position="186"/>
    </location>
</feature>
<dbReference type="Pfam" id="PF07690">
    <property type="entry name" value="MFS_1"/>
    <property type="match status" value="1"/>
</dbReference>
<comment type="similarity">
    <text evidence="6">Belongs to the major facilitator superfamily. Allantoate permease family.</text>
</comment>
<evidence type="ECO:0000256" key="6">
    <source>
        <dbReference type="ARBA" id="ARBA00037968"/>
    </source>
</evidence>
<sequence>MSDRSIRRGPTMDSPVSKTSGTTVHGESKTFEDKDVDVAAHLAVDADATGKPITPEEALRIKRKIDWHLMPLMCFLYLMTFADKTTLGQAAVLGIIPGAKLTQNDFNWLGTVFYIAYLAFQYPQNLALQYLPVGKWMSINILIWAAALCAQSACHDFKSLLGCRFVMGACEGAITPGFMIITSMFYTRDEQMRRTGYWFGFNGVAVIILGFIAFGVLHTHTENFMPWQWLMIITGVMTLIVAVLFWFLFPDSPTTAYFLTPSERVLAVQRIKSNQAGTENKHWKRDQFMEALTDPKTWVMALFTAIANVTNSLTNQRQLIVAQFGFTEIQTTLLGCVDGFVEITVIFVAVNLASRFKNSRAYVAAGFLCVAILGSILVNTLPSANKVGLLFAYWVNIFVFPGFVIMLGWVVSITAGHTKPTTGITTNAIVMGAYGVGNAVGQFMWEKKYQPRNHIPWAILSACSASCIILLLVLRWMLARENTKRDGEKYDSKWDDVCIVREVDGKMVERRVDKEFLDLTDKQMRDFRYVL</sequence>
<reference evidence="9 10" key="1">
    <citation type="journal article" date="2016" name="Mol. Biol. Evol.">
        <title>Comparative Genomics of Early-Diverging Mushroom-Forming Fungi Provides Insights into the Origins of Lignocellulose Decay Capabilities.</title>
        <authorList>
            <person name="Nagy L.G."/>
            <person name="Riley R."/>
            <person name="Tritt A."/>
            <person name="Adam C."/>
            <person name="Daum C."/>
            <person name="Floudas D."/>
            <person name="Sun H."/>
            <person name="Yadav J.S."/>
            <person name="Pangilinan J."/>
            <person name="Larsson K.H."/>
            <person name="Matsuura K."/>
            <person name="Barry K."/>
            <person name="Labutti K."/>
            <person name="Kuo R."/>
            <person name="Ohm R.A."/>
            <person name="Bhattacharya S.S."/>
            <person name="Shirouzu T."/>
            <person name="Yoshinaga Y."/>
            <person name="Martin F.M."/>
            <person name="Grigoriev I.V."/>
            <person name="Hibbett D.S."/>
        </authorList>
    </citation>
    <scope>NUCLEOTIDE SEQUENCE [LARGE SCALE GENOMIC DNA]</scope>
    <source>
        <strain evidence="9 10">CBS 109695</strain>
    </source>
</reference>
<feature type="transmembrane region" description="Helical" evidence="8">
    <location>
        <begin position="361"/>
        <end position="379"/>
    </location>
</feature>
<feature type="transmembrane region" description="Helical" evidence="8">
    <location>
        <begin position="229"/>
        <end position="249"/>
    </location>
</feature>
<dbReference type="EMBL" id="KV417549">
    <property type="protein sequence ID" value="KZP21183.1"/>
    <property type="molecule type" value="Genomic_DNA"/>
</dbReference>
<feature type="compositionally biased region" description="Polar residues" evidence="7">
    <location>
        <begin position="14"/>
        <end position="25"/>
    </location>
</feature>